<protein>
    <recommendedName>
        <fullName evidence="1">AH domain-containing protein</fullName>
    </recommendedName>
</protein>
<dbReference type="Gene3D" id="1.20.1270.60">
    <property type="entry name" value="Arfaptin homology (AH) domain/BAR domain"/>
    <property type="match status" value="1"/>
</dbReference>
<dbReference type="SUPFAM" id="SSF103657">
    <property type="entry name" value="BAR/IMD domain-like"/>
    <property type="match status" value="1"/>
</dbReference>
<gene>
    <name evidence="2" type="ORF">JYZ213_LOCUS30377</name>
    <name evidence="3" type="ORF">OXD698_LOCUS35691</name>
</gene>
<dbReference type="InterPro" id="IPR027267">
    <property type="entry name" value="AH/BAR_dom_sf"/>
</dbReference>
<dbReference type="AlphaFoldDB" id="A0A815B313"/>
<dbReference type="SMART" id="SM01015">
    <property type="entry name" value="Arfaptin"/>
    <property type="match status" value="1"/>
</dbReference>
<dbReference type="Proteomes" id="UP000663845">
    <property type="component" value="Unassembled WGS sequence"/>
</dbReference>
<dbReference type="GO" id="GO:0034315">
    <property type="term" value="P:regulation of Arp2/3 complex-mediated actin nucleation"/>
    <property type="evidence" value="ECO:0007669"/>
    <property type="project" value="TreeGrafter"/>
</dbReference>
<evidence type="ECO:0000313" key="2">
    <source>
        <dbReference type="EMBL" id="CAF1265195.1"/>
    </source>
</evidence>
<dbReference type="GO" id="GO:0019904">
    <property type="term" value="F:protein domain specific binding"/>
    <property type="evidence" value="ECO:0007669"/>
    <property type="project" value="InterPro"/>
</dbReference>
<organism evidence="2 4">
    <name type="scientific">Adineta steineri</name>
    <dbReference type="NCBI Taxonomy" id="433720"/>
    <lineage>
        <taxon>Eukaryota</taxon>
        <taxon>Metazoa</taxon>
        <taxon>Spiralia</taxon>
        <taxon>Gnathifera</taxon>
        <taxon>Rotifera</taxon>
        <taxon>Eurotatoria</taxon>
        <taxon>Bdelloidea</taxon>
        <taxon>Adinetida</taxon>
        <taxon>Adinetidae</taxon>
        <taxon>Adineta</taxon>
    </lineage>
</organism>
<feature type="domain" description="AH" evidence="1">
    <location>
        <begin position="91"/>
        <end position="295"/>
    </location>
</feature>
<evidence type="ECO:0000313" key="3">
    <source>
        <dbReference type="EMBL" id="CAF4106238.1"/>
    </source>
</evidence>
<dbReference type="Proteomes" id="UP000663844">
    <property type="component" value="Unassembled WGS sequence"/>
</dbReference>
<comment type="caution">
    <text evidence="2">The sequence shown here is derived from an EMBL/GenBank/DDBJ whole genome shotgun (WGS) entry which is preliminary data.</text>
</comment>
<dbReference type="GO" id="GO:0006886">
    <property type="term" value="P:intracellular protein transport"/>
    <property type="evidence" value="ECO:0007669"/>
    <property type="project" value="TreeGrafter"/>
</dbReference>
<dbReference type="Pfam" id="PF06456">
    <property type="entry name" value="Arfaptin"/>
    <property type="match status" value="1"/>
</dbReference>
<dbReference type="GO" id="GO:0032588">
    <property type="term" value="C:trans-Golgi network membrane"/>
    <property type="evidence" value="ECO:0007669"/>
    <property type="project" value="TreeGrafter"/>
</dbReference>
<dbReference type="EMBL" id="CAJOAZ010005603">
    <property type="protein sequence ID" value="CAF4106238.1"/>
    <property type="molecule type" value="Genomic_DNA"/>
</dbReference>
<dbReference type="InterPro" id="IPR030798">
    <property type="entry name" value="Arfaptin_fam"/>
</dbReference>
<evidence type="ECO:0000259" key="1">
    <source>
        <dbReference type="PROSITE" id="PS50870"/>
    </source>
</evidence>
<sequence length="295" mass="34240">MSSPIVNISSSTTFFPNTQSCIVPNESPSTPSSYISLLDTSQSPDAPVLSLPQRSTLGWIHTFDTIRQWSTRTIKFTRQVLQERTGQCIRTQDTELEKNIEVFRETKRHYEQLLKEARQMSIHFAGILQTQRSLSQSFTELQRMTTTSIELTDQFARNGHCQKTLASNGDALLNSINIFVEALQTLVTKTMEDTLMTVKAYEKSRIEYDAYRCDYELVLSRNHTGGVTLSNSEEHIERQYYHFKDRYEKLKANLIVKIKLLDDNRIKVMQQQLILFHNAIANYFLSIQKQFNYEK</sequence>
<name>A0A815B313_9BILA</name>
<evidence type="ECO:0000313" key="4">
    <source>
        <dbReference type="Proteomes" id="UP000663845"/>
    </source>
</evidence>
<dbReference type="GO" id="GO:0005543">
    <property type="term" value="F:phospholipid binding"/>
    <property type="evidence" value="ECO:0007669"/>
    <property type="project" value="TreeGrafter"/>
</dbReference>
<dbReference type="PROSITE" id="PS50870">
    <property type="entry name" value="AH"/>
    <property type="match status" value="1"/>
</dbReference>
<accession>A0A815B313</accession>
<dbReference type="InterPro" id="IPR010504">
    <property type="entry name" value="AH_dom"/>
</dbReference>
<dbReference type="EMBL" id="CAJNOG010000484">
    <property type="protein sequence ID" value="CAF1265195.1"/>
    <property type="molecule type" value="Genomic_DNA"/>
</dbReference>
<reference evidence="2" key="1">
    <citation type="submission" date="2021-02" db="EMBL/GenBank/DDBJ databases">
        <authorList>
            <person name="Nowell W R."/>
        </authorList>
    </citation>
    <scope>NUCLEOTIDE SEQUENCE</scope>
</reference>
<dbReference type="PANTHER" id="PTHR12141">
    <property type="entry name" value="ARFAPTIN-RELATED"/>
    <property type="match status" value="1"/>
</dbReference>
<proteinExistence type="predicted"/>
<dbReference type="PANTHER" id="PTHR12141:SF5">
    <property type="entry name" value="ARFAPTIN"/>
    <property type="match status" value="1"/>
</dbReference>